<dbReference type="SUPFAM" id="SSF103473">
    <property type="entry name" value="MFS general substrate transporter"/>
    <property type="match status" value="1"/>
</dbReference>
<dbReference type="InterPro" id="IPR052524">
    <property type="entry name" value="MFS_Cyanate_Porter"/>
</dbReference>
<dbReference type="EMBL" id="CAADJA010000002">
    <property type="protein sequence ID" value="VFS47410.1"/>
    <property type="molecule type" value="Genomic_DNA"/>
</dbReference>
<organism evidence="6 8">
    <name type="scientific">Budvicia aquatica</name>
    <dbReference type="NCBI Taxonomy" id="82979"/>
    <lineage>
        <taxon>Bacteria</taxon>
        <taxon>Pseudomonadati</taxon>
        <taxon>Pseudomonadota</taxon>
        <taxon>Gammaproteobacteria</taxon>
        <taxon>Enterobacterales</taxon>
        <taxon>Budviciaceae</taxon>
        <taxon>Budvicia</taxon>
    </lineage>
</organism>
<dbReference type="GO" id="GO:0022857">
    <property type="term" value="F:transmembrane transporter activity"/>
    <property type="evidence" value="ECO:0007669"/>
    <property type="project" value="InterPro"/>
</dbReference>
<dbReference type="Gene3D" id="1.20.1250.20">
    <property type="entry name" value="MFS general substrate transporter like domains"/>
    <property type="match status" value="2"/>
</dbReference>
<evidence type="ECO:0000313" key="8">
    <source>
        <dbReference type="Proteomes" id="UP000224974"/>
    </source>
</evidence>
<dbReference type="Proteomes" id="UP000224974">
    <property type="component" value="Unassembled WGS sequence"/>
</dbReference>
<accession>A0A2C6DJ15</accession>
<evidence type="ECO:0000256" key="1">
    <source>
        <dbReference type="ARBA" id="ARBA00022692"/>
    </source>
</evidence>
<feature type="transmembrane region" description="Helical" evidence="4">
    <location>
        <begin position="43"/>
        <end position="63"/>
    </location>
</feature>
<feature type="transmembrane region" description="Helical" evidence="4">
    <location>
        <begin position="165"/>
        <end position="183"/>
    </location>
</feature>
<evidence type="ECO:0000313" key="9">
    <source>
        <dbReference type="Proteomes" id="UP000373449"/>
    </source>
</evidence>
<keyword evidence="1 4" id="KW-0812">Transmembrane</keyword>
<dbReference type="InterPro" id="IPR036259">
    <property type="entry name" value="MFS_trans_sf"/>
</dbReference>
<name>A0A2C6DJ15_9GAMM</name>
<feature type="domain" description="Major facilitator superfamily (MFS) profile" evidence="5">
    <location>
        <begin position="6"/>
        <end position="385"/>
    </location>
</feature>
<evidence type="ECO:0000259" key="5">
    <source>
        <dbReference type="PROSITE" id="PS50850"/>
    </source>
</evidence>
<dbReference type="PANTHER" id="PTHR23523:SF1">
    <property type="entry name" value="CYANATE TRANSPORT PROTEIN CYNX"/>
    <property type="match status" value="1"/>
</dbReference>
<reference evidence="8" key="2">
    <citation type="submission" date="2017-09" db="EMBL/GenBank/DDBJ databases">
        <title>FDA dAtabase for Regulatory Grade micrObial Sequences (FDA-ARGOS): Supporting development and validation of Infectious Disease Dx tests.</title>
        <authorList>
            <person name="Minogue T."/>
            <person name="Wolcott M."/>
            <person name="Wasieloski L."/>
            <person name="Aguilar W."/>
            <person name="Moore D."/>
            <person name="Tallon L."/>
            <person name="Sadzewicz L."/>
            <person name="Ott S."/>
            <person name="Zhao X."/>
            <person name="Nagaraj S."/>
            <person name="Vavikolanu K."/>
            <person name="Aluvathingal J."/>
            <person name="Nadendla S."/>
            <person name="Sichtig H."/>
        </authorList>
    </citation>
    <scope>NUCLEOTIDE SEQUENCE [LARGE SCALE GENOMIC DNA]</scope>
    <source>
        <strain evidence="8">FDAARGOS_387</strain>
    </source>
</reference>
<proteinExistence type="predicted"/>
<dbReference type="RefSeq" id="WP_029094682.1">
    <property type="nucleotide sequence ID" value="NZ_CAADJA010000002.1"/>
</dbReference>
<feature type="transmembrane region" description="Helical" evidence="4">
    <location>
        <begin position="330"/>
        <end position="349"/>
    </location>
</feature>
<keyword evidence="3 4" id="KW-0472">Membrane</keyword>
<dbReference type="Proteomes" id="UP000373449">
    <property type="component" value="Unassembled WGS sequence"/>
</dbReference>
<dbReference type="STRING" id="1111728.GCA_000427805_01944"/>
<protein>
    <submittedName>
        <fullName evidence="6">Cyanate transporter</fullName>
    </submittedName>
    <submittedName>
        <fullName evidence="7">Inner membrane transport protein YeaN</fullName>
    </submittedName>
</protein>
<dbReference type="OrthoDB" id="5758872at2"/>
<dbReference type="PANTHER" id="PTHR23523">
    <property type="match status" value="1"/>
</dbReference>
<feature type="transmembrane region" description="Helical" evidence="4">
    <location>
        <begin position="134"/>
        <end position="153"/>
    </location>
</feature>
<evidence type="ECO:0000313" key="7">
    <source>
        <dbReference type="EMBL" id="VFS47410.1"/>
    </source>
</evidence>
<feature type="transmembrane region" description="Helical" evidence="4">
    <location>
        <begin position="240"/>
        <end position="260"/>
    </location>
</feature>
<feature type="transmembrane region" description="Helical" evidence="4">
    <location>
        <begin position="75"/>
        <end position="93"/>
    </location>
</feature>
<dbReference type="PROSITE" id="PS50850">
    <property type="entry name" value="MFS"/>
    <property type="match status" value="1"/>
</dbReference>
<feature type="transmembrane region" description="Helical" evidence="4">
    <location>
        <begin position="207"/>
        <end position="228"/>
    </location>
</feature>
<reference evidence="7 9" key="3">
    <citation type="submission" date="2019-03" db="EMBL/GenBank/DDBJ databases">
        <authorList>
            <consortium name="Pathogen Informatics"/>
        </authorList>
    </citation>
    <scope>NUCLEOTIDE SEQUENCE [LARGE SCALE GENOMIC DNA]</scope>
    <source>
        <strain evidence="7 9">NCTC12282</strain>
    </source>
</reference>
<keyword evidence="2 4" id="KW-1133">Transmembrane helix</keyword>
<dbReference type="Pfam" id="PF07690">
    <property type="entry name" value="MFS_1"/>
    <property type="match status" value="1"/>
</dbReference>
<feature type="transmembrane region" description="Helical" evidence="4">
    <location>
        <begin position="296"/>
        <end position="318"/>
    </location>
</feature>
<keyword evidence="8" id="KW-1185">Reference proteome</keyword>
<dbReference type="NCBIfam" id="NF007256">
    <property type="entry name" value="PRK09705.1"/>
    <property type="match status" value="1"/>
</dbReference>
<dbReference type="InterPro" id="IPR011701">
    <property type="entry name" value="MFS"/>
</dbReference>
<gene>
    <name evidence="7" type="primary">yeaN</name>
    <name evidence="6" type="ORF">CRN84_07675</name>
    <name evidence="7" type="ORF">NCTC12282_02346</name>
</gene>
<evidence type="ECO:0000256" key="4">
    <source>
        <dbReference type="SAM" id="Phobius"/>
    </source>
</evidence>
<reference evidence="6" key="1">
    <citation type="submission" date="2017-09" db="EMBL/GenBank/DDBJ databases">
        <title>FDA dAtabase for Regulatory Grade micrObial Sequences (FDA-ARGOS): Supporting development and validation of Infectious Disease Dx tests.</title>
        <authorList>
            <person name="Minogue T."/>
            <person name="Wolcott M."/>
            <person name="Wasieloski L."/>
            <person name="Aguilar W."/>
            <person name="Moore D."/>
            <person name="Tallon L.J."/>
            <person name="Sadzewicz L."/>
            <person name="Ott S."/>
            <person name="Zhao X."/>
            <person name="Nagaraj S."/>
            <person name="Vavikolanu K."/>
            <person name="Aluvathingal J."/>
            <person name="Nadendla S."/>
            <person name="Sichtig H."/>
        </authorList>
    </citation>
    <scope>NUCLEOTIDE SEQUENCE</scope>
    <source>
        <strain evidence="6">FDAARGOS_387</strain>
    </source>
</reference>
<evidence type="ECO:0000313" key="6">
    <source>
        <dbReference type="EMBL" id="PHI29207.1"/>
    </source>
</evidence>
<feature type="transmembrane region" description="Helical" evidence="4">
    <location>
        <begin position="272"/>
        <end position="290"/>
    </location>
</feature>
<evidence type="ECO:0000256" key="2">
    <source>
        <dbReference type="ARBA" id="ARBA00022989"/>
    </source>
</evidence>
<sequence length="394" mass="42377">MIASGKRCFLLITLVLIGLNLRPLLTSIGPLLPEIRLATGMSFSTAALLTTLPVLMMGVLALANGWLSRLWGERTAISLSLLAIVLGALIREFPPSASLLLGSALLGGLGIGVIQAVIPSVIKRNFTHRMPMVTGLWAAALMGGGGLGAWLTPEISHFSTQWHSALAWWSLPAILALLCWWSIGRHISPPVIASQPRSLKWVSSPRAWLLGLYFGLINGGYMSLIAWLPPFYIQLGWLPGASGILLALMTVGQVFGALLLPLFIRGSDRRPLLLLTLLLQLIGFGGFLLAPTLFPVAWALACGIGLGGAFPLCLILALEHHKEPLLAGRLVAFMQGIGFLLAGATPYFSGVLRDLTGSYQAGWLLHGVLVIILIGLTLRFNPRSYIDKIERRRA</sequence>
<dbReference type="AlphaFoldDB" id="A0A2C6DJ15"/>
<dbReference type="EMBL" id="PDDX01000001">
    <property type="protein sequence ID" value="PHI29207.1"/>
    <property type="molecule type" value="Genomic_DNA"/>
</dbReference>
<evidence type="ECO:0000256" key="3">
    <source>
        <dbReference type="ARBA" id="ARBA00023136"/>
    </source>
</evidence>
<feature type="transmembrane region" description="Helical" evidence="4">
    <location>
        <begin position="361"/>
        <end position="381"/>
    </location>
</feature>
<dbReference type="InterPro" id="IPR020846">
    <property type="entry name" value="MFS_dom"/>
</dbReference>
<feature type="transmembrane region" description="Helical" evidence="4">
    <location>
        <begin position="99"/>
        <end position="122"/>
    </location>
</feature>